<dbReference type="InterPro" id="IPR001623">
    <property type="entry name" value="DnaJ_domain"/>
</dbReference>
<keyword evidence="1" id="KW-1133">Transmembrane helix</keyword>
<dbReference type="PRINTS" id="PR00625">
    <property type="entry name" value="JDOMAIN"/>
</dbReference>
<dbReference type="PANTHER" id="PTHR44240:SF10">
    <property type="entry name" value="J DOMAIN-CONTAINING PROTEIN"/>
    <property type="match status" value="1"/>
</dbReference>
<dbReference type="SUPFAM" id="SSF46565">
    <property type="entry name" value="Chaperone J-domain"/>
    <property type="match status" value="1"/>
</dbReference>
<reference evidence="3" key="1">
    <citation type="submission" date="2020-05" db="EMBL/GenBank/DDBJ databases">
        <authorList>
            <person name="Chiriac C."/>
            <person name="Salcher M."/>
            <person name="Ghai R."/>
            <person name="Kavagutti S V."/>
        </authorList>
    </citation>
    <scope>NUCLEOTIDE SEQUENCE</scope>
</reference>
<protein>
    <submittedName>
        <fullName evidence="3">Unannotated protein</fullName>
    </submittedName>
</protein>
<feature type="transmembrane region" description="Helical" evidence="1">
    <location>
        <begin position="99"/>
        <end position="117"/>
    </location>
</feature>
<evidence type="ECO:0000313" key="4">
    <source>
        <dbReference type="EMBL" id="CAB5057516.1"/>
    </source>
</evidence>
<proteinExistence type="predicted"/>
<dbReference type="EMBL" id="CAFBQU010000001">
    <property type="protein sequence ID" value="CAB5057516.1"/>
    <property type="molecule type" value="Genomic_DNA"/>
</dbReference>
<organism evidence="3">
    <name type="scientific">freshwater metagenome</name>
    <dbReference type="NCBI Taxonomy" id="449393"/>
    <lineage>
        <taxon>unclassified sequences</taxon>
        <taxon>metagenomes</taxon>
        <taxon>ecological metagenomes</taxon>
    </lineage>
</organism>
<dbReference type="SMART" id="SM00271">
    <property type="entry name" value="DnaJ"/>
    <property type="match status" value="1"/>
</dbReference>
<evidence type="ECO:0000256" key="1">
    <source>
        <dbReference type="SAM" id="Phobius"/>
    </source>
</evidence>
<dbReference type="PANTHER" id="PTHR44240">
    <property type="entry name" value="DNAJ DOMAIN (PROKARYOTIC HEAT SHOCK PROTEIN)-RELATED"/>
    <property type="match status" value="1"/>
</dbReference>
<dbReference type="CDD" id="cd06257">
    <property type="entry name" value="DnaJ"/>
    <property type="match status" value="1"/>
</dbReference>
<dbReference type="AlphaFoldDB" id="A0A6J7QT01"/>
<feature type="domain" description="J" evidence="2">
    <location>
        <begin position="9"/>
        <end position="73"/>
    </location>
</feature>
<dbReference type="EMBL" id="CAFBPN010000036">
    <property type="protein sequence ID" value="CAB5020065.1"/>
    <property type="molecule type" value="Genomic_DNA"/>
</dbReference>
<name>A0A6J7QT01_9ZZZZ</name>
<accession>A0A6J7QT01</accession>
<evidence type="ECO:0000259" key="2">
    <source>
        <dbReference type="PROSITE" id="PS50076"/>
    </source>
</evidence>
<dbReference type="PROSITE" id="PS50076">
    <property type="entry name" value="DNAJ_2"/>
    <property type="match status" value="1"/>
</dbReference>
<keyword evidence="1" id="KW-0472">Membrane</keyword>
<sequence length="186" mass="20389">MSANKRNLNHYEVLGARPEANYATLRSAYRKKMRALHPDAQSSNVDPEEISAVSAAWEVLSRSDRRREYDKTLAIGCVASDVQPVRAQVYEPARFPWKFVVLFIVFGSLAVLVLSLFSSPQPPGAPDNVLQGGSCVNIDAGGDAFEVNCDKPHMAVVEKLVPFDAVCPMGTELHRDRQGMGNACVK</sequence>
<dbReference type="InterPro" id="IPR052276">
    <property type="entry name" value="Diphthamide-biosynth_chaperone"/>
</dbReference>
<gene>
    <name evidence="3" type="ORF">UFOPK4098_00809</name>
    <name evidence="4" type="ORF">UFOPK4347_00026</name>
</gene>
<evidence type="ECO:0000313" key="3">
    <source>
        <dbReference type="EMBL" id="CAB5020065.1"/>
    </source>
</evidence>
<dbReference type="Gene3D" id="1.10.287.110">
    <property type="entry name" value="DnaJ domain"/>
    <property type="match status" value="1"/>
</dbReference>
<dbReference type="Pfam" id="PF00226">
    <property type="entry name" value="DnaJ"/>
    <property type="match status" value="1"/>
</dbReference>
<keyword evidence="1" id="KW-0812">Transmembrane</keyword>
<dbReference type="InterPro" id="IPR036869">
    <property type="entry name" value="J_dom_sf"/>
</dbReference>